<evidence type="ECO:0000313" key="1">
    <source>
        <dbReference type="EMBL" id="MFC4106570.1"/>
    </source>
</evidence>
<evidence type="ECO:0000313" key="2">
    <source>
        <dbReference type="Proteomes" id="UP001595868"/>
    </source>
</evidence>
<accession>A0ABV8KKG2</accession>
<dbReference type="Proteomes" id="UP001595868">
    <property type="component" value="Unassembled WGS sequence"/>
</dbReference>
<protein>
    <submittedName>
        <fullName evidence="1">Uncharacterized protein</fullName>
    </submittedName>
</protein>
<dbReference type="EMBL" id="JBHSBN010000006">
    <property type="protein sequence ID" value="MFC4106570.1"/>
    <property type="molecule type" value="Genomic_DNA"/>
</dbReference>
<gene>
    <name evidence="1" type="ORF">ACFOX0_11560</name>
</gene>
<reference evidence="2" key="1">
    <citation type="journal article" date="2019" name="Int. J. Syst. Evol. Microbiol.">
        <title>The Global Catalogue of Microorganisms (GCM) 10K type strain sequencing project: providing services to taxonomists for standard genome sequencing and annotation.</title>
        <authorList>
            <consortium name="The Broad Institute Genomics Platform"/>
            <consortium name="The Broad Institute Genome Sequencing Center for Infectious Disease"/>
            <person name="Wu L."/>
            <person name="Ma J."/>
        </authorList>
    </citation>
    <scope>NUCLEOTIDE SEQUENCE [LARGE SCALE GENOMIC DNA]</scope>
    <source>
        <strain evidence="2">2902at01</strain>
    </source>
</reference>
<dbReference type="RefSeq" id="WP_377544610.1">
    <property type="nucleotide sequence ID" value="NZ_JBHSBN010000006.1"/>
</dbReference>
<sequence>MAGLPRPEQPANGVCWRVEVAAPDLPAYRVNSPHQPSLAAAVAYCLEFLELALAASVPANPHQPIPVPQTPFPRPVAAPGELIARLAHHFPGELLTVRVDRSGCALHRHDDDGAHLLASAPDLPAAIALLDLTPA</sequence>
<proteinExistence type="predicted"/>
<comment type="caution">
    <text evidence="1">The sequence shown here is derived from an EMBL/GenBank/DDBJ whole genome shotgun (WGS) entry which is preliminary data.</text>
</comment>
<organism evidence="1 2">
    <name type="scientific">Micromonospora zhanjiangensis</name>
    <dbReference type="NCBI Taxonomy" id="1522057"/>
    <lineage>
        <taxon>Bacteria</taxon>
        <taxon>Bacillati</taxon>
        <taxon>Actinomycetota</taxon>
        <taxon>Actinomycetes</taxon>
        <taxon>Micromonosporales</taxon>
        <taxon>Micromonosporaceae</taxon>
        <taxon>Micromonospora</taxon>
    </lineage>
</organism>
<keyword evidence="2" id="KW-1185">Reference proteome</keyword>
<name>A0ABV8KKG2_9ACTN</name>